<feature type="transmembrane region" description="Helical" evidence="1">
    <location>
        <begin position="113"/>
        <end position="131"/>
    </location>
</feature>
<keyword evidence="1" id="KW-0812">Transmembrane</keyword>
<keyword evidence="1" id="KW-1133">Transmembrane helix</keyword>
<evidence type="ECO:0000256" key="1">
    <source>
        <dbReference type="SAM" id="Phobius"/>
    </source>
</evidence>
<organism evidence="2">
    <name type="scientific">marine metagenome</name>
    <dbReference type="NCBI Taxonomy" id="408172"/>
    <lineage>
        <taxon>unclassified sequences</taxon>
        <taxon>metagenomes</taxon>
        <taxon>ecological metagenomes</taxon>
    </lineage>
</organism>
<gene>
    <name evidence="2" type="ORF">METZ01_LOCUS83785</name>
</gene>
<reference evidence="2" key="1">
    <citation type="submission" date="2018-05" db="EMBL/GenBank/DDBJ databases">
        <authorList>
            <person name="Lanie J.A."/>
            <person name="Ng W.-L."/>
            <person name="Kazmierczak K.M."/>
            <person name="Andrzejewski T.M."/>
            <person name="Davidsen T.M."/>
            <person name="Wayne K.J."/>
            <person name="Tettelin H."/>
            <person name="Glass J.I."/>
            <person name="Rusch D."/>
            <person name="Podicherti R."/>
            <person name="Tsui H.-C.T."/>
            <person name="Winkler M.E."/>
        </authorList>
    </citation>
    <scope>NUCLEOTIDE SEQUENCE</scope>
</reference>
<keyword evidence="1" id="KW-0472">Membrane</keyword>
<feature type="non-terminal residue" evidence="2">
    <location>
        <position position="132"/>
    </location>
</feature>
<accession>A0A381UT66</accession>
<dbReference type="EMBL" id="UINC01007011">
    <property type="protein sequence ID" value="SVA30931.1"/>
    <property type="molecule type" value="Genomic_DNA"/>
</dbReference>
<name>A0A381UT66_9ZZZZ</name>
<protein>
    <submittedName>
        <fullName evidence="2">Uncharacterized protein</fullName>
    </submittedName>
</protein>
<proteinExistence type="predicted"/>
<evidence type="ECO:0000313" key="2">
    <source>
        <dbReference type="EMBL" id="SVA30931.1"/>
    </source>
</evidence>
<sequence length="132" mass="15449">MVSSWGSLPDTNHVLKEINNLQMWCGIFELNTTESGIAIPGKKYWSNLPYYIIVEEFYNWHKSSEFEEMYDIDIPLEVFFGEINTMPVTVVNNGNYLFYLVIDYIPPSEINNLLFAFILAILFIVGLYFFIH</sequence>
<dbReference type="AlphaFoldDB" id="A0A381UT66"/>